<evidence type="ECO:0000313" key="2">
    <source>
        <dbReference type="Proteomes" id="UP000299102"/>
    </source>
</evidence>
<dbReference type="OrthoDB" id="4327074at2759"/>
<proteinExistence type="predicted"/>
<dbReference type="EMBL" id="BGZK01001799">
    <property type="protein sequence ID" value="GBP86514.1"/>
    <property type="molecule type" value="Genomic_DNA"/>
</dbReference>
<sequence>MSKKRVLLPFKDLKEWWSGVVRIRLDLYFQRNEALSKQWISLQLSLRSIFRLAKFRKTGICPLSRNIFNDIDFAPSYVTDRPNPNETNLINDTNTAAVIVNPMPEDDNSTRTISPSILHDELTGGSSIKSYNIWK</sequence>
<dbReference type="AlphaFoldDB" id="A0A4C1ZHC8"/>
<accession>A0A4C1ZHC8</accession>
<evidence type="ECO:0000313" key="1">
    <source>
        <dbReference type="EMBL" id="GBP86514.1"/>
    </source>
</evidence>
<keyword evidence="2" id="KW-1185">Reference proteome</keyword>
<gene>
    <name evidence="1" type="ORF">EVAR_69183_1</name>
</gene>
<comment type="caution">
    <text evidence="1">The sequence shown here is derived from an EMBL/GenBank/DDBJ whole genome shotgun (WGS) entry which is preliminary data.</text>
</comment>
<protein>
    <submittedName>
        <fullName evidence="1">Uncharacterized protein</fullName>
    </submittedName>
</protein>
<name>A0A4C1ZHC8_EUMVA</name>
<reference evidence="1 2" key="1">
    <citation type="journal article" date="2019" name="Commun. Biol.">
        <title>The bagworm genome reveals a unique fibroin gene that provides high tensile strength.</title>
        <authorList>
            <person name="Kono N."/>
            <person name="Nakamura H."/>
            <person name="Ohtoshi R."/>
            <person name="Tomita M."/>
            <person name="Numata K."/>
            <person name="Arakawa K."/>
        </authorList>
    </citation>
    <scope>NUCLEOTIDE SEQUENCE [LARGE SCALE GENOMIC DNA]</scope>
</reference>
<organism evidence="1 2">
    <name type="scientific">Eumeta variegata</name>
    <name type="common">Bagworm moth</name>
    <name type="synonym">Eumeta japonica</name>
    <dbReference type="NCBI Taxonomy" id="151549"/>
    <lineage>
        <taxon>Eukaryota</taxon>
        <taxon>Metazoa</taxon>
        <taxon>Ecdysozoa</taxon>
        <taxon>Arthropoda</taxon>
        <taxon>Hexapoda</taxon>
        <taxon>Insecta</taxon>
        <taxon>Pterygota</taxon>
        <taxon>Neoptera</taxon>
        <taxon>Endopterygota</taxon>
        <taxon>Lepidoptera</taxon>
        <taxon>Glossata</taxon>
        <taxon>Ditrysia</taxon>
        <taxon>Tineoidea</taxon>
        <taxon>Psychidae</taxon>
        <taxon>Oiketicinae</taxon>
        <taxon>Eumeta</taxon>
    </lineage>
</organism>
<dbReference type="Proteomes" id="UP000299102">
    <property type="component" value="Unassembled WGS sequence"/>
</dbReference>